<gene>
    <name evidence="2" type="ORF">PspYZU05_85</name>
</gene>
<keyword evidence="1" id="KW-0238">DNA-binding</keyword>
<dbReference type="InterPro" id="IPR031868">
    <property type="entry name" value="Phage_clamp_gp62"/>
</dbReference>
<keyword evidence="3" id="KW-1185">Reference proteome</keyword>
<evidence type="ECO:0000313" key="3">
    <source>
        <dbReference type="Proteomes" id="UP000247773"/>
    </source>
</evidence>
<evidence type="ECO:0000256" key="1">
    <source>
        <dbReference type="HAMAP-Rule" id="MF_04163"/>
    </source>
</evidence>
<keyword evidence="1" id="KW-1194">Viral DNA replication</keyword>
<comment type="similarity">
    <text evidence="1">Belongs to the Tevenvirinae sliding-clamp-loader small subunit family.</text>
</comment>
<comment type="function">
    <text evidence="1">Forms the sliding-clamp-loader together with the small subunit. The clamp loader holds the clamp in an open conformation and places it onto the DNA.</text>
</comment>
<organism evidence="2 3">
    <name type="scientific">Pseudomonas phage PspYZU05</name>
    <dbReference type="NCBI Taxonomy" id="1983556"/>
    <lineage>
        <taxon>Viruses</taxon>
        <taxon>Duplodnaviria</taxon>
        <taxon>Heunggongvirae</taxon>
        <taxon>Uroviricota</taxon>
        <taxon>Caudoviricetes</taxon>
        <taxon>Pantevenvirales</taxon>
        <taxon>Straboviridae</taxon>
        <taxon>Jiangsuvirus</taxon>
        <taxon>Jiangsuvirus pspyzu05</taxon>
    </lineage>
</organism>
<dbReference type="Pfam" id="PF16790">
    <property type="entry name" value="Phage_clamp_A"/>
    <property type="match status" value="1"/>
</dbReference>
<dbReference type="EMBL" id="KY971610">
    <property type="protein sequence ID" value="ASD52037.1"/>
    <property type="molecule type" value="Genomic_DNA"/>
</dbReference>
<protein>
    <recommendedName>
        <fullName evidence="1">Sliding-clamp-loader small subunit</fullName>
    </recommendedName>
    <alternativeName>
        <fullName evidence="1">Clamp loader gp62 subunit</fullName>
    </alternativeName>
</protein>
<dbReference type="GO" id="GO:0006260">
    <property type="term" value="P:DNA replication"/>
    <property type="evidence" value="ECO:0007669"/>
    <property type="project" value="InterPro"/>
</dbReference>
<reference evidence="2 3" key="1">
    <citation type="submission" date="2017-04" db="EMBL/GenBank/DDBJ databases">
        <title>Isolation of lytic bacteriophages infecting Pseudomonas strains for biocontrol of fish and shrimp spoilage during chilled storage.</title>
        <authorList>
            <person name="Yang Z."/>
            <person name="Tao X."/>
            <person name="Gao L."/>
            <person name="Rao S."/>
        </authorList>
    </citation>
    <scope>NUCLEOTIDE SEQUENCE [LARGE SCALE GENOMIC DNA]</scope>
</reference>
<sequence length="184" mass="21791">MSLFDDVYNEHEIAWKSGDQAKIQELADTFKEKPESELFAIIKSIDRKTKIDLSTMDYNRYMIDLHYSNFPECIPVMYRLNFMSNLTDTEHYNYLFSAIPAGSKFYKSNKAPETPQDELINRLIMNHYKVNNNDALLYRDILDANGKLHLMLKRLKPLATEELIKTLTKNVKLRKEMKEIVMRW</sequence>
<proteinExistence type="inferred from homology"/>
<dbReference type="GO" id="GO:0003677">
    <property type="term" value="F:DNA binding"/>
    <property type="evidence" value="ECO:0007669"/>
    <property type="project" value="UniProtKB-UniRule"/>
</dbReference>
<dbReference type="HAMAP" id="MF_04163">
    <property type="entry name" value="T4_Clamp_Loader_S"/>
    <property type="match status" value="1"/>
</dbReference>
<comment type="subunit">
    <text evidence="1">The sliding-clamp-loader consists of 4 large subunits and 1 small subunit. Interacts with the sliding clamp; this interaction allows the sliding-clamp-loader to open the sliding clamp. Part of the replicase complex that includes the DNA polymerase, the polymerase clamp, the clamp loader complex, the single-stranded DNA binding protein, the primase, the helicase and the helicase assembly factor.</text>
</comment>
<dbReference type="Gene3D" id="6.10.250.1260">
    <property type="match status" value="1"/>
</dbReference>
<accession>A0A2U7NN04</accession>
<dbReference type="Gene3D" id="1.10.8.700">
    <property type="entry name" value="Bacteriophage clamp loader A subunit, A domain"/>
    <property type="match status" value="1"/>
</dbReference>
<name>A0A2U7NN04_9CAUD</name>
<dbReference type="Gene3D" id="1.20.272.50">
    <property type="entry name" value="Bacteriophage clamp loader A subunit, A' domain"/>
    <property type="match status" value="1"/>
</dbReference>
<evidence type="ECO:0000313" key="2">
    <source>
        <dbReference type="EMBL" id="ASD52037.1"/>
    </source>
</evidence>
<dbReference type="Proteomes" id="UP000247773">
    <property type="component" value="Genome"/>
</dbReference>
<dbReference type="GO" id="GO:0039693">
    <property type="term" value="P:viral DNA genome replication"/>
    <property type="evidence" value="ECO:0007669"/>
    <property type="project" value="UniProtKB-UniRule"/>
</dbReference>
<keyword evidence="1" id="KW-0235">DNA replication</keyword>
<dbReference type="GO" id="GO:0003689">
    <property type="term" value="F:DNA clamp loader activity"/>
    <property type="evidence" value="ECO:0007669"/>
    <property type="project" value="UniProtKB-UniRule"/>
</dbReference>